<feature type="transmembrane region" description="Helical" evidence="7">
    <location>
        <begin position="33"/>
        <end position="51"/>
    </location>
</feature>
<comment type="caution">
    <text evidence="8">The sequence shown here is derived from an EMBL/GenBank/DDBJ whole genome shotgun (WGS) entry which is preliminary data.</text>
</comment>
<evidence type="ECO:0000256" key="4">
    <source>
        <dbReference type="ARBA" id="ARBA00022692"/>
    </source>
</evidence>
<evidence type="ECO:0000256" key="3">
    <source>
        <dbReference type="ARBA" id="ARBA00022475"/>
    </source>
</evidence>
<dbReference type="EMBL" id="UAPQ01000010">
    <property type="protein sequence ID" value="SPT54191.1"/>
    <property type="molecule type" value="Genomic_DNA"/>
</dbReference>
<dbReference type="RefSeq" id="WP_111837114.1">
    <property type="nucleotide sequence ID" value="NZ_UAPQ01000010.1"/>
</dbReference>
<keyword evidence="5 7" id="KW-1133">Transmembrane helix</keyword>
<evidence type="ECO:0000256" key="7">
    <source>
        <dbReference type="SAM" id="Phobius"/>
    </source>
</evidence>
<comment type="subcellular location">
    <subcellularLocation>
        <location evidence="1">Cell membrane</location>
        <topology evidence="1">Multi-pass membrane protein</topology>
    </subcellularLocation>
</comment>
<organism evidence="8 9">
    <name type="scientific">Actinomyces bovis</name>
    <dbReference type="NCBI Taxonomy" id="1658"/>
    <lineage>
        <taxon>Bacteria</taxon>
        <taxon>Bacillati</taxon>
        <taxon>Actinomycetota</taxon>
        <taxon>Actinomycetes</taxon>
        <taxon>Actinomycetales</taxon>
        <taxon>Actinomycetaceae</taxon>
        <taxon>Actinomyces</taxon>
    </lineage>
</organism>
<accession>A0ABY1VPZ9</accession>
<evidence type="ECO:0000256" key="6">
    <source>
        <dbReference type="ARBA" id="ARBA00023136"/>
    </source>
</evidence>
<evidence type="ECO:0000256" key="2">
    <source>
        <dbReference type="ARBA" id="ARBA00011006"/>
    </source>
</evidence>
<keyword evidence="6 7" id="KW-0472">Membrane</keyword>
<evidence type="ECO:0000256" key="5">
    <source>
        <dbReference type="ARBA" id="ARBA00022989"/>
    </source>
</evidence>
<comment type="similarity">
    <text evidence="2">Belongs to the UPF0410 family.</text>
</comment>
<sequence>MGFFAYIILGLVVGAIAKKIMPGIVGEGWGSSLVIGVLGAMVGGWLGNLVFHVGLGSFWNLKTWVLSIVGALIVMYVWNKIRSKN</sequence>
<keyword evidence="9" id="KW-1185">Reference proteome</keyword>
<evidence type="ECO:0000256" key="1">
    <source>
        <dbReference type="ARBA" id="ARBA00004651"/>
    </source>
</evidence>
<protein>
    <submittedName>
        <fullName evidence="8">Transglycosylase associated protein</fullName>
    </submittedName>
</protein>
<reference evidence="8 9" key="1">
    <citation type="submission" date="2018-06" db="EMBL/GenBank/DDBJ databases">
        <authorList>
            <consortium name="Pathogen Informatics"/>
            <person name="Doyle S."/>
        </authorList>
    </citation>
    <scope>NUCLEOTIDE SEQUENCE [LARGE SCALE GENOMIC DNA]</scope>
    <source>
        <strain evidence="8 9">NCTC11535</strain>
    </source>
</reference>
<dbReference type="Pfam" id="PF04226">
    <property type="entry name" value="Transgly_assoc"/>
    <property type="match status" value="1"/>
</dbReference>
<gene>
    <name evidence="8" type="ORF">NCTC11535_01901</name>
</gene>
<name>A0ABY1VPZ9_9ACTO</name>
<dbReference type="PANTHER" id="PTHR33884">
    <property type="entry name" value="UPF0410 PROTEIN YMGE"/>
    <property type="match status" value="1"/>
</dbReference>
<evidence type="ECO:0000313" key="9">
    <source>
        <dbReference type="Proteomes" id="UP000250006"/>
    </source>
</evidence>
<feature type="transmembrane region" description="Helical" evidence="7">
    <location>
        <begin position="58"/>
        <end position="78"/>
    </location>
</feature>
<proteinExistence type="inferred from homology"/>
<dbReference type="Proteomes" id="UP000250006">
    <property type="component" value="Unassembled WGS sequence"/>
</dbReference>
<dbReference type="PANTHER" id="PTHR33884:SF3">
    <property type="entry name" value="UPF0410 PROTEIN YMGE"/>
    <property type="match status" value="1"/>
</dbReference>
<keyword evidence="4 7" id="KW-0812">Transmembrane</keyword>
<keyword evidence="3" id="KW-1003">Cell membrane</keyword>
<dbReference type="InterPro" id="IPR007341">
    <property type="entry name" value="Transgly_assoc"/>
</dbReference>
<evidence type="ECO:0000313" key="8">
    <source>
        <dbReference type="EMBL" id="SPT54191.1"/>
    </source>
</evidence>